<dbReference type="Pfam" id="PF12849">
    <property type="entry name" value="PBP_like_2"/>
    <property type="match status" value="1"/>
</dbReference>
<reference evidence="5" key="1">
    <citation type="submission" date="2009-09" db="EMBL/GenBank/DDBJ databases">
        <title>The complete chromosome of Sebaldella termitidis ATCC 33386.</title>
        <authorList>
            <consortium name="US DOE Joint Genome Institute (JGI-PGF)"/>
            <person name="Lucas S."/>
            <person name="Copeland A."/>
            <person name="Lapidus A."/>
            <person name="Glavina del Rio T."/>
            <person name="Dalin E."/>
            <person name="Tice H."/>
            <person name="Bruce D."/>
            <person name="Goodwin L."/>
            <person name="Pitluck S."/>
            <person name="Kyrpides N."/>
            <person name="Mavromatis K."/>
            <person name="Ivanova N."/>
            <person name="Mikhailova N."/>
            <person name="Sims D."/>
            <person name="Meincke L."/>
            <person name="Brettin T."/>
            <person name="Detter J.C."/>
            <person name="Han C."/>
            <person name="Larimer F."/>
            <person name="Land M."/>
            <person name="Hauser L."/>
            <person name="Markowitz V."/>
            <person name="Cheng J.F."/>
            <person name="Hugenholtz P."/>
            <person name="Woyke T."/>
            <person name="Wu D."/>
            <person name="Eisen J.A."/>
        </authorList>
    </citation>
    <scope>NUCLEOTIDE SEQUENCE [LARGE SCALE GENOMIC DNA]</scope>
    <source>
        <strain evidence="5">ATCC 33386 / NCTC 11300</strain>
    </source>
</reference>
<proteinExistence type="predicted"/>
<dbReference type="STRING" id="526218.Sterm_3376"/>
<keyword evidence="2" id="KW-1133">Transmembrane helix</keyword>
<dbReference type="KEGG" id="str:Sterm_3376"/>
<evidence type="ECO:0000259" key="3">
    <source>
        <dbReference type="Pfam" id="PF12849"/>
    </source>
</evidence>
<dbReference type="PANTHER" id="PTHR30570:SF1">
    <property type="entry name" value="PHOSPHATE-BINDING PROTEIN PSTS"/>
    <property type="match status" value="1"/>
</dbReference>
<dbReference type="InterPro" id="IPR050811">
    <property type="entry name" value="Phosphate_ABC_transporter"/>
</dbReference>
<evidence type="ECO:0000313" key="5">
    <source>
        <dbReference type="Proteomes" id="UP000000845"/>
    </source>
</evidence>
<dbReference type="RefSeq" id="WP_012862797.1">
    <property type="nucleotide sequence ID" value="NC_013517.1"/>
</dbReference>
<keyword evidence="2" id="KW-0812">Transmembrane</keyword>
<dbReference type="Proteomes" id="UP000000845">
    <property type="component" value="Chromosome"/>
</dbReference>
<feature type="domain" description="PBP" evidence="3">
    <location>
        <begin position="82"/>
        <end position="321"/>
    </location>
</feature>
<feature type="transmembrane region" description="Helical" evidence="2">
    <location>
        <begin position="6"/>
        <end position="30"/>
    </location>
</feature>
<gene>
    <name evidence="4" type="ordered locus">Sterm_3376</name>
</gene>
<keyword evidence="5" id="KW-1185">Reference proteome</keyword>
<dbReference type="HOGENOM" id="CLU_026228_4_0_0"/>
<dbReference type="PANTHER" id="PTHR30570">
    <property type="entry name" value="PERIPLASMIC PHOSPHATE BINDING COMPONENT OF PHOSPHATE ABC TRANSPORTER"/>
    <property type="match status" value="1"/>
</dbReference>
<evidence type="ECO:0000256" key="1">
    <source>
        <dbReference type="ARBA" id="ARBA00022729"/>
    </source>
</evidence>
<sequence length="335" mass="37914">MNKKTALFLFLAVIIMMILSVIGIGVYKYVYNSGKLKRDTSVDQVADGFSIQRYVPFSGENSLYIFEKEPEISIESNYPKLDGATAAYPVYGSIVQAVYKGLNEETVKDYVQCNTTPVAYERLINKEVDAIFGAEPSKSQLEMAKKAGVELELIPLGREAFVFLVNKDNPVSNLSVEQIQDIYTKKIKNWKKAGGQRAKIMAFQRPENSGSQTIMENKVMNGIQMAPPLEEEYYELMGGIVNGVASYRNYKNSIGYSFRYYVTGMNKNDNIKLLSINGAEPSRENIRTGKYPYTIDFYIITRKDVKNKNLDMLIEWILSDEGQEVVEKTGYVPIK</sequence>
<evidence type="ECO:0000313" key="4">
    <source>
        <dbReference type="EMBL" id="ACZ10215.1"/>
    </source>
</evidence>
<dbReference type="EMBL" id="CP001739">
    <property type="protein sequence ID" value="ACZ10215.1"/>
    <property type="molecule type" value="Genomic_DNA"/>
</dbReference>
<accession>D1AQF5</accession>
<name>D1AQF5_SEBTE</name>
<keyword evidence="1" id="KW-0732">Signal</keyword>
<organism evidence="4 5">
    <name type="scientific">Sebaldella termitidis (strain ATCC 33386 / NCTC 11300)</name>
    <dbReference type="NCBI Taxonomy" id="526218"/>
    <lineage>
        <taxon>Bacteria</taxon>
        <taxon>Fusobacteriati</taxon>
        <taxon>Fusobacteriota</taxon>
        <taxon>Fusobacteriia</taxon>
        <taxon>Fusobacteriales</taxon>
        <taxon>Leptotrichiaceae</taxon>
        <taxon>Sebaldella</taxon>
    </lineage>
</organism>
<evidence type="ECO:0000256" key="2">
    <source>
        <dbReference type="SAM" id="Phobius"/>
    </source>
</evidence>
<dbReference type="eggNOG" id="COG0226">
    <property type="taxonomic scope" value="Bacteria"/>
</dbReference>
<dbReference type="InterPro" id="IPR024370">
    <property type="entry name" value="PBP_domain"/>
</dbReference>
<protein>
    <submittedName>
        <fullName evidence="4">Periplasmic phosphate-binding protein</fullName>
    </submittedName>
</protein>
<keyword evidence="2" id="KW-0472">Membrane</keyword>
<dbReference type="AlphaFoldDB" id="D1AQF5"/>
<dbReference type="SUPFAM" id="SSF53850">
    <property type="entry name" value="Periplasmic binding protein-like II"/>
    <property type="match status" value="1"/>
</dbReference>
<reference evidence="4 5" key="2">
    <citation type="journal article" date="2010" name="Stand. Genomic Sci.">
        <title>Complete genome sequence of Sebaldella termitidis type strain (NCTC 11300).</title>
        <authorList>
            <person name="Harmon-Smith M."/>
            <person name="Celia L."/>
            <person name="Chertkov O."/>
            <person name="Lapidus A."/>
            <person name="Copeland A."/>
            <person name="Glavina Del Rio T."/>
            <person name="Nolan M."/>
            <person name="Lucas S."/>
            <person name="Tice H."/>
            <person name="Cheng J.F."/>
            <person name="Han C."/>
            <person name="Detter J.C."/>
            <person name="Bruce D."/>
            <person name="Goodwin L."/>
            <person name="Pitluck S."/>
            <person name="Pati A."/>
            <person name="Liolios K."/>
            <person name="Ivanova N."/>
            <person name="Mavromatis K."/>
            <person name="Mikhailova N."/>
            <person name="Chen A."/>
            <person name="Palaniappan K."/>
            <person name="Land M."/>
            <person name="Hauser L."/>
            <person name="Chang Y.J."/>
            <person name="Jeffries C.D."/>
            <person name="Brettin T."/>
            <person name="Goker M."/>
            <person name="Beck B."/>
            <person name="Bristow J."/>
            <person name="Eisen J.A."/>
            <person name="Markowitz V."/>
            <person name="Hugenholtz P."/>
            <person name="Kyrpides N.C."/>
            <person name="Klenk H.P."/>
            <person name="Chen F."/>
        </authorList>
    </citation>
    <scope>NUCLEOTIDE SEQUENCE [LARGE SCALE GENOMIC DNA]</scope>
    <source>
        <strain evidence="5">ATCC 33386 / NCTC 11300</strain>
    </source>
</reference>
<dbReference type="Gene3D" id="3.40.190.10">
    <property type="entry name" value="Periplasmic binding protein-like II"/>
    <property type="match status" value="2"/>
</dbReference>